<reference evidence="10 12" key="1">
    <citation type="submission" date="2014-03" db="EMBL/GenBank/DDBJ databases">
        <title>Complete genome sequence of the Radio-Resistant Rubrobacter radiotolerans RSPS-4.</title>
        <authorList>
            <person name="Egas C.C."/>
            <person name="Barroso C.C."/>
            <person name="Froufe H.J.C."/>
            <person name="Pacheco J.J."/>
            <person name="Albuquerque L.L."/>
            <person name="da Costa M.M.S."/>
        </authorList>
    </citation>
    <scope>NUCLEOTIDE SEQUENCE [LARGE SCALE GENOMIC DNA]</scope>
    <source>
        <strain evidence="10 12">RSPS-4</strain>
    </source>
</reference>
<comment type="function">
    <text evidence="5 7">Catalyzes the condensation of carbamoyl phosphate and aspartate to form carbamoyl aspartate and inorganic phosphate, the committed step in the de novo pyrimidine nucleotide biosynthesis pathway.</text>
</comment>
<dbReference type="EC" id="2.1.3.2" evidence="7"/>
<evidence type="ECO:0000256" key="7">
    <source>
        <dbReference type="HAMAP-Rule" id="MF_00001"/>
    </source>
</evidence>
<dbReference type="STRING" id="42256.RradSPS_1487"/>
<feature type="binding site" evidence="7">
    <location>
        <position position="264"/>
    </location>
    <ligand>
        <name>carbamoyl phosphate</name>
        <dbReference type="ChEBI" id="CHEBI:58228"/>
    </ligand>
</feature>
<feature type="binding site" evidence="7">
    <location>
        <position position="57"/>
    </location>
    <ligand>
        <name>carbamoyl phosphate</name>
        <dbReference type="ChEBI" id="CHEBI:58228"/>
    </ligand>
</feature>
<evidence type="ECO:0000259" key="9">
    <source>
        <dbReference type="Pfam" id="PF02729"/>
    </source>
</evidence>
<dbReference type="NCBIfam" id="NF002032">
    <property type="entry name" value="PRK00856.1"/>
    <property type="match status" value="1"/>
</dbReference>
<accession>A0A023X436</accession>
<dbReference type="PATRIC" id="fig|42256.3.peg.1506"/>
<feature type="domain" description="Aspartate/ornithine carbamoyltransferase carbamoyl-P binding" evidence="9">
    <location>
        <begin position="9"/>
        <end position="145"/>
    </location>
</feature>
<dbReference type="InterPro" id="IPR002082">
    <property type="entry name" value="Asp_carbamoyltransf"/>
</dbReference>
<proteinExistence type="inferred from homology"/>
<dbReference type="Pfam" id="PF02729">
    <property type="entry name" value="OTCace_N"/>
    <property type="match status" value="1"/>
</dbReference>
<comment type="similarity">
    <text evidence="2 7">Belongs to the aspartate/ornithine carbamoyltransferase superfamily. ATCase family.</text>
</comment>
<dbReference type="PRINTS" id="PR00100">
    <property type="entry name" value="AOTCASE"/>
</dbReference>
<organism evidence="10 12">
    <name type="scientific">Rubrobacter radiotolerans</name>
    <name type="common">Arthrobacter radiotolerans</name>
    <dbReference type="NCBI Taxonomy" id="42256"/>
    <lineage>
        <taxon>Bacteria</taxon>
        <taxon>Bacillati</taxon>
        <taxon>Actinomycetota</taxon>
        <taxon>Rubrobacteria</taxon>
        <taxon>Rubrobacterales</taxon>
        <taxon>Rubrobacteraceae</taxon>
        <taxon>Rubrobacter</taxon>
    </lineage>
</organism>
<dbReference type="AlphaFoldDB" id="A0A023X436"/>
<dbReference type="InterPro" id="IPR006130">
    <property type="entry name" value="Asp/Orn_carbamoylTrfase"/>
</dbReference>
<dbReference type="KEGG" id="rrd:RradSPS_1487"/>
<dbReference type="SUPFAM" id="SSF53671">
    <property type="entry name" value="Aspartate/ornithine carbamoyltransferase"/>
    <property type="match status" value="1"/>
</dbReference>
<dbReference type="GO" id="GO:0016597">
    <property type="term" value="F:amino acid binding"/>
    <property type="evidence" value="ECO:0007669"/>
    <property type="project" value="InterPro"/>
</dbReference>
<comment type="pathway">
    <text evidence="1 7">Pyrimidine metabolism; UMP biosynthesis via de novo pathway; (S)-dihydroorotate from bicarbonate: step 2/3.</text>
</comment>
<dbReference type="PANTHER" id="PTHR45753">
    <property type="entry name" value="ORNITHINE CARBAMOYLTRANSFERASE, MITOCHONDRIAL"/>
    <property type="match status" value="1"/>
</dbReference>
<evidence type="ECO:0000256" key="6">
    <source>
        <dbReference type="ARBA" id="ARBA00048859"/>
    </source>
</evidence>
<evidence type="ECO:0000256" key="5">
    <source>
        <dbReference type="ARBA" id="ARBA00043884"/>
    </source>
</evidence>
<name>A0A023X436_RUBRA</name>
<dbReference type="GO" id="GO:0006520">
    <property type="term" value="P:amino acid metabolic process"/>
    <property type="evidence" value="ECO:0007669"/>
    <property type="project" value="InterPro"/>
</dbReference>
<dbReference type="GO" id="GO:0005829">
    <property type="term" value="C:cytosol"/>
    <property type="evidence" value="ECO:0007669"/>
    <property type="project" value="TreeGrafter"/>
</dbReference>
<evidence type="ECO:0000259" key="8">
    <source>
        <dbReference type="Pfam" id="PF00185"/>
    </source>
</evidence>
<dbReference type="InterPro" id="IPR036901">
    <property type="entry name" value="Asp/Orn_carbamoylTrfase_sf"/>
</dbReference>
<sequence>MDARETDVRDLITVEGMSRESLREVVETARDFAAGRFDAPLAGKTVCLAFFEASTRTAASFELAARRNGAAVISLSENGSSISKGESLVDTVVTLDALGADAVVLRHSSAGAARLAARYTSAAVINAGDGCGQHPTQALLDLYALSGACGGFDELYGTKLAVVGDVLHSRVARSVIPAFRAAGVEVAVCAPATLLPAESDAWDVPVLESVDECLEWGADTLYALRLQNERMTGALVPSVAEYARYYGVQKRHLDGERLVMHPGPVNRGVEIAGDVVLDAASLVPDQVSAGLHVRSAVLALATGAVPSVVAGGAVA</sequence>
<dbReference type="InterPro" id="IPR006131">
    <property type="entry name" value="Asp_carbamoyltransf_Asp/Orn-bd"/>
</dbReference>
<dbReference type="Proteomes" id="UP000025229">
    <property type="component" value="Chromosome"/>
</dbReference>
<comment type="subunit">
    <text evidence="7">Heterododecamer (2C3:3R2) of six catalytic PyrB chains organized as two trimers (C3), and six regulatory PyrI chains organized as three dimers (R2).</text>
</comment>
<feature type="binding site" evidence="7">
    <location>
        <position position="56"/>
    </location>
    <ligand>
        <name>carbamoyl phosphate</name>
        <dbReference type="ChEBI" id="CHEBI:58228"/>
    </ligand>
</feature>
<evidence type="ECO:0000313" key="10">
    <source>
        <dbReference type="EMBL" id="AHY46770.1"/>
    </source>
</evidence>
<dbReference type="PRINTS" id="PR00101">
    <property type="entry name" value="ATCASE"/>
</dbReference>
<feature type="binding site" evidence="7">
    <location>
        <position position="84"/>
    </location>
    <ligand>
        <name>L-aspartate</name>
        <dbReference type="ChEBI" id="CHEBI:29991"/>
    </ligand>
</feature>
<feature type="binding site" evidence="7">
    <location>
        <position position="170"/>
    </location>
    <ligand>
        <name>L-aspartate</name>
        <dbReference type="ChEBI" id="CHEBI:29991"/>
    </ligand>
</feature>
<dbReference type="InterPro" id="IPR006132">
    <property type="entry name" value="Asp/Orn_carbamoyltranf_P-bd"/>
</dbReference>
<dbReference type="HOGENOM" id="CLU_043846_2_0_11"/>
<evidence type="ECO:0000256" key="4">
    <source>
        <dbReference type="ARBA" id="ARBA00022975"/>
    </source>
</evidence>
<feature type="binding site" evidence="7">
    <location>
        <position position="263"/>
    </location>
    <ligand>
        <name>carbamoyl phosphate</name>
        <dbReference type="ChEBI" id="CHEBI:58228"/>
    </ligand>
</feature>
<evidence type="ECO:0000313" key="12">
    <source>
        <dbReference type="Proteomes" id="UP000025229"/>
    </source>
</evidence>
<gene>
    <name evidence="7" type="primary">pyrB</name>
    <name evidence="10" type="ORF">RradSPS_1487</name>
    <name evidence="11" type="ORF">SIL72_09050</name>
</gene>
<dbReference type="GO" id="GO:0004070">
    <property type="term" value="F:aspartate carbamoyltransferase activity"/>
    <property type="evidence" value="ECO:0007669"/>
    <property type="project" value="UniProtKB-UniRule"/>
</dbReference>
<protein>
    <recommendedName>
        <fullName evidence="7">Aspartate carbamoyltransferase</fullName>
        <ecNumber evidence="7">2.1.3.2</ecNumber>
    </recommendedName>
    <alternativeName>
        <fullName evidence="7">Aspartate transcarbamylase</fullName>
        <shortName evidence="7">ATCase</shortName>
    </alternativeName>
</protein>
<feature type="binding site" evidence="7">
    <location>
        <position position="225"/>
    </location>
    <ligand>
        <name>L-aspartate</name>
        <dbReference type="ChEBI" id="CHEBI:29991"/>
    </ligand>
</feature>
<dbReference type="RefSeq" id="WP_038681731.1">
    <property type="nucleotide sequence ID" value="NZ_CP007514.1"/>
</dbReference>
<dbReference type="Proteomes" id="UP001281130">
    <property type="component" value="Unassembled WGS sequence"/>
</dbReference>
<dbReference type="GO" id="GO:0044205">
    <property type="term" value="P:'de novo' UMP biosynthetic process"/>
    <property type="evidence" value="ECO:0007669"/>
    <property type="project" value="UniProtKB-UniRule"/>
</dbReference>
<dbReference type="Pfam" id="PF00185">
    <property type="entry name" value="OTCace"/>
    <property type="match status" value="1"/>
</dbReference>
<evidence type="ECO:0000256" key="1">
    <source>
        <dbReference type="ARBA" id="ARBA00004852"/>
    </source>
</evidence>
<dbReference type="UniPathway" id="UPA00070">
    <property type="reaction ID" value="UER00116"/>
</dbReference>
<dbReference type="Gene3D" id="3.40.50.1370">
    <property type="entry name" value="Aspartate/ornithine carbamoyltransferase"/>
    <property type="match status" value="2"/>
</dbReference>
<dbReference type="EMBL" id="CP007514">
    <property type="protein sequence ID" value="AHY46770.1"/>
    <property type="molecule type" value="Genomic_DNA"/>
</dbReference>
<dbReference type="NCBIfam" id="TIGR00670">
    <property type="entry name" value="asp_carb_tr"/>
    <property type="match status" value="1"/>
</dbReference>
<keyword evidence="12" id="KW-1185">Reference proteome</keyword>
<feature type="binding site" evidence="7">
    <location>
        <position position="106"/>
    </location>
    <ligand>
        <name>carbamoyl phosphate</name>
        <dbReference type="ChEBI" id="CHEBI:58228"/>
    </ligand>
</feature>
<evidence type="ECO:0000256" key="2">
    <source>
        <dbReference type="ARBA" id="ARBA00008896"/>
    </source>
</evidence>
<dbReference type="PROSITE" id="PS00097">
    <property type="entry name" value="CARBAMOYLTRANSFERASE"/>
    <property type="match status" value="1"/>
</dbReference>
<feature type="binding site" evidence="7">
    <location>
        <position position="134"/>
    </location>
    <ligand>
        <name>carbamoyl phosphate</name>
        <dbReference type="ChEBI" id="CHEBI:58228"/>
    </ligand>
</feature>
<comment type="catalytic activity">
    <reaction evidence="6 7">
        <text>carbamoyl phosphate + L-aspartate = N-carbamoyl-L-aspartate + phosphate + H(+)</text>
        <dbReference type="Rhea" id="RHEA:20013"/>
        <dbReference type="ChEBI" id="CHEBI:15378"/>
        <dbReference type="ChEBI" id="CHEBI:29991"/>
        <dbReference type="ChEBI" id="CHEBI:32814"/>
        <dbReference type="ChEBI" id="CHEBI:43474"/>
        <dbReference type="ChEBI" id="CHEBI:58228"/>
        <dbReference type="EC" id="2.1.3.2"/>
    </reaction>
</comment>
<dbReference type="PANTHER" id="PTHR45753:SF6">
    <property type="entry name" value="ASPARTATE CARBAMOYLTRANSFERASE"/>
    <property type="match status" value="1"/>
</dbReference>
<dbReference type="HAMAP" id="MF_00001">
    <property type="entry name" value="Asp_carb_tr"/>
    <property type="match status" value="1"/>
</dbReference>
<dbReference type="eggNOG" id="COG0540">
    <property type="taxonomic scope" value="Bacteria"/>
</dbReference>
<reference evidence="11" key="2">
    <citation type="submission" date="2023-11" db="EMBL/GenBank/DDBJ databases">
        <title>MicrobeMod: A computational toolkit for identifying prokaryotic methylation and restriction-modification with nanopore sequencing.</title>
        <authorList>
            <person name="Crits-Christoph A."/>
            <person name="Kang S.C."/>
            <person name="Lee H."/>
            <person name="Ostrov N."/>
        </authorList>
    </citation>
    <scope>NUCLEOTIDE SEQUENCE</scope>
    <source>
        <strain evidence="11">ATCC 51242</strain>
    </source>
</reference>
<feature type="binding site" evidence="7">
    <location>
        <position position="137"/>
    </location>
    <ligand>
        <name>carbamoyl phosphate</name>
        <dbReference type="ChEBI" id="CHEBI:58228"/>
    </ligand>
</feature>
<evidence type="ECO:0000313" key="11">
    <source>
        <dbReference type="EMBL" id="MDX5894177.1"/>
    </source>
</evidence>
<dbReference type="EMBL" id="JAWXXX010000001">
    <property type="protein sequence ID" value="MDX5894177.1"/>
    <property type="molecule type" value="Genomic_DNA"/>
</dbReference>
<keyword evidence="4 7" id="KW-0665">Pyrimidine biosynthesis</keyword>
<dbReference type="GO" id="GO:0006207">
    <property type="term" value="P:'de novo' pyrimidine nucleobase biosynthetic process"/>
    <property type="evidence" value="ECO:0007669"/>
    <property type="project" value="InterPro"/>
</dbReference>
<keyword evidence="3 7" id="KW-0808">Transferase</keyword>
<evidence type="ECO:0000256" key="3">
    <source>
        <dbReference type="ARBA" id="ARBA00022679"/>
    </source>
</evidence>
<feature type="domain" description="Aspartate/ornithine carbamoyltransferase Asp/Orn-binding" evidence="8">
    <location>
        <begin position="157"/>
        <end position="300"/>
    </location>
</feature>